<dbReference type="OrthoDB" id="9797134at2"/>
<evidence type="ECO:0000256" key="1">
    <source>
        <dbReference type="ARBA" id="ARBA00010641"/>
    </source>
</evidence>
<evidence type="ECO:0000256" key="3">
    <source>
        <dbReference type="ARBA" id="ARBA00023082"/>
    </source>
</evidence>
<dbReference type="SUPFAM" id="SSF88946">
    <property type="entry name" value="Sigma2 domain of RNA polymerase sigma factors"/>
    <property type="match status" value="1"/>
</dbReference>
<evidence type="ECO:0000313" key="8">
    <source>
        <dbReference type="Proteomes" id="UP000292639"/>
    </source>
</evidence>
<dbReference type="Pfam" id="PF08281">
    <property type="entry name" value="Sigma70_r4_2"/>
    <property type="match status" value="1"/>
</dbReference>
<dbReference type="AlphaFoldDB" id="A0A4Q9R250"/>
<dbReference type="Gene3D" id="1.10.1740.10">
    <property type="match status" value="1"/>
</dbReference>
<dbReference type="InterPro" id="IPR014284">
    <property type="entry name" value="RNA_pol_sigma-70_dom"/>
</dbReference>
<dbReference type="GO" id="GO:0016987">
    <property type="term" value="F:sigma factor activity"/>
    <property type="evidence" value="ECO:0007669"/>
    <property type="project" value="UniProtKB-KW"/>
</dbReference>
<dbReference type="RefSeq" id="WP_131184996.1">
    <property type="nucleotide sequence ID" value="NZ_QJUO01000020.1"/>
</dbReference>
<keyword evidence="2" id="KW-0805">Transcription regulation</keyword>
<evidence type="ECO:0000256" key="4">
    <source>
        <dbReference type="ARBA" id="ARBA00023163"/>
    </source>
</evidence>
<name>A0A4Q9R250_9GAMM</name>
<feature type="domain" description="RNA polymerase sigma factor 70 region 4 type 2" evidence="6">
    <location>
        <begin position="110"/>
        <end position="162"/>
    </location>
</feature>
<accession>A0A4Q9R250</accession>
<protein>
    <submittedName>
        <fullName evidence="7">RNA polymerase subunit sigma</fullName>
    </submittedName>
</protein>
<dbReference type="Pfam" id="PF04542">
    <property type="entry name" value="Sigma70_r2"/>
    <property type="match status" value="1"/>
</dbReference>
<proteinExistence type="inferred from homology"/>
<dbReference type="GO" id="GO:0006352">
    <property type="term" value="P:DNA-templated transcription initiation"/>
    <property type="evidence" value="ECO:0007669"/>
    <property type="project" value="InterPro"/>
</dbReference>
<dbReference type="Proteomes" id="UP000292639">
    <property type="component" value="Unassembled WGS sequence"/>
</dbReference>
<dbReference type="InterPro" id="IPR036388">
    <property type="entry name" value="WH-like_DNA-bd_sf"/>
</dbReference>
<feature type="domain" description="RNA polymerase sigma-70 region 2" evidence="5">
    <location>
        <begin position="14"/>
        <end position="78"/>
    </location>
</feature>
<dbReference type="InterPro" id="IPR007627">
    <property type="entry name" value="RNA_pol_sigma70_r2"/>
</dbReference>
<dbReference type="Gene3D" id="1.10.10.10">
    <property type="entry name" value="Winged helix-like DNA-binding domain superfamily/Winged helix DNA-binding domain"/>
    <property type="match status" value="1"/>
</dbReference>
<dbReference type="InterPro" id="IPR039425">
    <property type="entry name" value="RNA_pol_sigma-70-like"/>
</dbReference>
<comment type="similarity">
    <text evidence="1">Belongs to the sigma-70 factor family. ECF subfamily.</text>
</comment>
<dbReference type="SUPFAM" id="SSF88659">
    <property type="entry name" value="Sigma3 and sigma4 domains of RNA polymerase sigma factors"/>
    <property type="match status" value="1"/>
</dbReference>
<keyword evidence="3" id="KW-0731">Sigma factor</keyword>
<dbReference type="NCBIfam" id="NF009180">
    <property type="entry name" value="PRK12528.1"/>
    <property type="match status" value="1"/>
</dbReference>
<evidence type="ECO:0000259" key="6">
    <source>
        <dbReference type="Pfam" id="PF08281"/>
    </source>
</evidence>
<dbReference type="PANTHER" id="PTHR43133:SF63">
    <property type="entry name" value="RNA POLYMERASE SIGMA FACTOR FECI-RELATED"/>
    <property type="match status" value="1"/>
</dbReference>
<dbReference type="EMBL" id="QJUP01000021">
    <property type="protein sequence ID" value="TBU93294.1"/>
    <property type="molecule type" value="Genomic_DNA"/>
</dbReference>
<comment type="caution">
    <text evidence="7">The sequence shown here is derived from an EMBL/GenBank/DDBJ whole genome shotgun (WGS) entry which is preliminary data.</text>
</comment>
<dbReference type="InterPro" id="IPR013324">
    <property type="entry name" value="RNA_pol_sigma_r3/r4-like"/>
</dbReference>
<dbReference type="InterPro" id="IPR013325">
    <property type="entry name" value="RNA_pol_sigma_r2"/>
</dbReference>
<evidence type="ECO:0000256" key="2">
    <source>
        <dbReference type="ARBA" id="ARBA00023015"/>
    </source>
</evidence>
<organism evidence="7 8">
    <name type="scientific">Stutzerimonas kirkiae</name>
    <dbReference type="NCBI Taxonomy" id="2211392"/>
    <lineage>
        <taxon>Bacteria</taxon>
        <taxon>Pseudomonadati</taxon>
        <taxon>Pseudomonadota</taxon>
        <taxon>Gammaproteobacteria</taxon>
        <taxon>Pseudomonadales</taxon>
        <taxon>Pseudomonadaceae</taxon>
        <taxon>Stutzerimonas</taxon>
    </lineage>
</organism>
<keyword evidence="8" id="KW-1185">Reference proteome</keyword>
<evidence type="ECO:0000259" key="5">
    <source>
        <dbReference type="Pfam" id="PF04542"/>
    </source>
</evidence>
<reference evidence="7 8" key="1">
    <citation type="submission" date="2018-06" db="EMBL/GenBank/DDBJ databases">
        <title>Three novel Pseudomonas species isolated from symptomatic oak.</title>
        <authorList>
            <person name="Bueno-Gonzalez V."/>
            <person name="Brady C."/>
        </authorList>
    </citation>
    <scope>NUCLEOTIDE SEQUENCE [LARGE SCALE GENOMIC DNA]</scope>
    <source>
        <strain evidence="7 8">P17C</strain>
    </source>
</reference>
<gene>
    <name evidence="7" type="ORF">DNJ96_14235</name>
</gene>
<keyword evidence="4" id="KW-0804">Transcription</keyword>
<evidence type="ECO:0000313" key="7">
    <source>
        <dbReference type="EMBL" id="TBU93294.1"/>
    </source>
</evidence>
<dbReference type="NCBIfam" id="TIGR02937">
    <property type="entry name" value="sigma70-ECF"/>
    <property type="match status" value="1"/>
</dbReference>
<sequence>MSESAPGKPDVERLYLEHHCWLQGWLRSRLNSADDAADLAQDTFLRVLRRRQQSGIGEPRAYLRTIARGLMIDLWRHRDIERAWLETLAQVPEQHAPSAETSLLIIETLVEIDRMLDGLRPPVRQAFLLAQLEGMSCPKIAARMGISLATVERHLAQALRHCYRLAFEEQS</sequence>
<dbReference type="InterPro" id="IPR013249">
    <property type="entry name" value="RNA_pol_sigma70_r4_t2"/>
</dbReference>
<dbReference type="PANTHER" id="PTHR43133">
    <property type="entry name" value="RNA POLYMERASE ECF-TYPE SIGMA FACTO"/>
    <property type="match status" value="1"/>
</dbReference>
<dbReference type="GO" id="GO:0003677">
    <property type="term" value="F:DNA binding"/>
    <property type="evidence" value="ECO:0007669"/>
    <property type="project" value="InterPro"/>
</dbReference>